<dbReference type="OrthoDB" id="6059107at2759"/>
<gene>
    <name evidence="1" type="ORF">C0Q70_01561</name>
</gene>
<accession>A0A2T7PZT3</accession>
<sequence>MFTFRADKRARDKYRSPSPFAVAVVVACVKGVFRAQRGSLKQSFSKSQSRGLETRRRQLEVSGTRSGQFPIVYMTTPENDSKNDIDFMRGPLRDFQRIANAEYIRNNPQAVRGQHTDALRRRVAAESLCLCENSNDRSDTDDEEGDSRSILEDVDWSFIEALDPHSLIPVQVDEIPWSLVAQATYIPWCCRELYTCYRNTWPLSLATRIWPE</sequence>
<protein>
    <submittedName>
        <fullName evidence="1">Uncharacterized protein</fullName>
    </submittedName>
</protein>
<comment type="caution">
    <text evidence="1">The sequence shown here is derived from an EMBL/GenBank/DDBJ whole genome shotgun (WGS) entry which is preliminary data.</text>
</comment>
<name>A0A2T7PZT3_POMCA</name>
<dbReference type="AlphaFoldDB" id="A0A2T7PZT3"/>
<dbReference type="Proteomes" id="UP000245119">
    <property type="component" value="Linkage Group LG1"/>
</dbReference>
<keyword evidence="2" id="KW-1185">Reference proteome</keyword>
<reference evidence="1 2" key="1">
    <citation type="submission" date="2018-04" db="EMBL/GenBank/DDBJ databases">
        <title>The genome of golden apple snail Pomacea canaliculata provides insight into stress tolerance and invasive adaptation.</title>
        <authorList>
            <person name="Liu C."/>
            <person name="Liu B."/>
            <person name="Ren Y."/>
            <person name="Zhang Y."/>
            <person name="Wang H."/>
            <person name="Li S."/>
            <person name="Jiang F."/>
            <person name="Yin L."/>
            <person name="Zhang G."/>
            <person name="Qian W."/>
            <person name="Fan W."/>
        </authorList>
    </citation>
    <scope>NUCLEOTIDE SEQUENCE [LARGE SCALE GENOMIC DNA]</scope>
    <source>
        <strain evidence="1">SZHN2017</strain>
        <tissue evidence="1">Muscle</tissue>
    </source>
</reference>
<dbReference type="EMBL" id="PZQS01000001">
    <property type="protein sequence ID" value="PVD38936.1"/>
    <property type="molecule type" value="Genomic_DNA"/>
</dbReference>
<organism evidence="1 2">
    <name type="scientific">Pomacea canaliculata</name>
    <name type="common">Golden apple snail</name>
    <dbReference type="NCBI Taxonomy" id="400727"/>
    <lineage>
        <taxon>Eukaryota</taxon>
        <taxon>Metazoa</taxon>
        <taxon>Spiralia</taxon>
        <taxon>Lophotrochozoa</taxon>
        <taxon>Mollusca</taxon>
        <taxon>Gastropoda</taxon>
        <taxon>Caenogastropoda</taxon>
        <taxon>Architaenioglossa</taxon>
        <taxon>Ampullarioidea</taxon>
        <taxon>Ampullariidae</taxon>
        <taxon>Pomacea</taxon>
    </lineage>
</organism>
<evidence type="ECO:0000313" key="1">
    <source>
        <dbReference type="EMBL" id="PVD38936.1"/>
    </source>
</evidence>
<evidence type="ECO:0000313" key="2">
    <source>
        <dbReference type="Proteomes" id="UP000245119"/>
    </source>
</evidence>
<proteinExistence type="predicted"/>
<dbReference type="PROSITE" id="PS51257">
    <property type="entry name" value="PROKAR_LIPOPROTEIN"/>
    <property type="match status" value="1"/>
</dbReference>